<keyword evidence="1" id="KW-1133">Transmembrane helix</keyword>
<feature type="domain" description="Prepilin type IV endopeptidase peptidase" evidence="2">
    <location>
        <begin position="4"/>
        <end position="100"/>
    </location>
</feature>
<evidence type="ECO:0000313" key="3">
    <source>
        <dbReference type="EMBL" id="CAB4867185.1"/>
    </source>
</evidence>
<sequence length="135" mass="14294">MLLALVLASVYFSIVDIRSHRIPNRPLLLFLIFLSILAVATNSNLNWMSAAISLPVGLLLSIVAGLGFGDVKLLMILTLFFLPSNLTSASRFLAGVAISALVLMVATLLKGGNYRDSMAFAPSLFAGAILCASLP</sequence>
<name>A0A6J7DE98_9ZZZZ</name>
<gene>
    <name evidence="3" type="ORF">UFOPK3461_00114</name>
</gene>
<dbReference type="GO" id="GO:0004190">
    <property type="term" value="F:aspartic-type endopeptidase activity"/>
    <property type="evidence" value="ECO:0007669"/>
    <property type="project" value="InterPro"/>
</dbReference>
<dbReference type="Gene3D" id="1.20.120.1220">
    <property type="match status" value="1"/>
</dbReference>
<keyword evidence="1" id="KW-0812">Transmembrane</keyword>
<evidence type="ECO:0000256" key="1">
    <source>
        <dbReference type="SAM" id="Phobius"/>
    </source>
</evidence>
<dbReference type="Pfam" id="PF01478">
    <property type="entry name" value="Peptidase_A24"/>
    <property type="match status" value="1"/>
</dbReference>
<accession>A0A6J7DE98</accession>
<reference evidence="3" key="1">
    <citation type="submission" date="2020-05" db="EMBL/GenBank/DDBJ databases">
        <authorList>
            <person name="Chiriac C."/>
            <person name="Salcher M."/>
            <person name="Ghai R."/>
            <person name="Kavagutti S V."/>
        </authorList>
    </citation>
    <scope>NUCLEOTIDE SEQUENCE</scope>
</reference>
<dbReference type="EMBL" id="CAFBLW010000004">
    <property type="protein sequence ID" value="CAB4867185.1"/>
    <property type="molecule type" value="Genomic_DNA"/>
</dbReference>
<feature type="transmembrane region" description="Helical" evidence="1">
    <location>
        <begin position="57"/>
        <end position="82"/>
    </location>
</feature>
<organism evidence="3">
    <name type="scientific">freshwater metagenome</name>
    <dbReference type="NCBI Taxonomy" id="449393"/>
    <lineage>
        <taxon>unclassified sequences</taxon>
        <taxon>metagenomes</taxon>
        <taxon>ecological metagenomes</taxon>
    </lineage>
</organism>
<feature type="transmembrane region" description="Helical" evidence="1">
    <location>
        <begin position="27"/>
        <end position="45"/>
    </location>
</feature>
<protein>
    <submittedName>
        <fullName evidence="3">Unannotated protein</fullName>
    </submittedName>
</protein>
<proteinExistence type="predicted"/>
<feature type="transmembrane region" description="Helical" evidence="1">
    <location>
        <begin position="88"/>
        <end position="109"/>
    </location>
</feature>
<dbReference type="InterPro" id="IPR000045">
    <property type="entry name" value="Prepilin_IV_endopep_pep"/>
</dbReference>
<dbReference type="GO" id="GO:0016020">
    <property type="term" value="C:membrane"/>
    <property type="evidence" value="ECO:0007669"/>
    <property type="project" value="InterPro"/>
</dbReference>
<keyword evidence="1" id="KW-0472">Membrane</keyword>
<dbReference type="AlphaFoldDB" id="A0A6J7DE98"/>
<evidence type="ECO:0000259" key="2">
    <source>
        <dbReference type="Pfam" id="PF01478"/>
    </source>
</evidence>